<evidence type="ECO:0000313" key="2">
    <source>
        <dbReference type="EMBL" id="WGW13041.1"/>
    </source>
</evidence>
<dbReference type="GO" id="GO:0016787">
    <property type="term" value="F:hydrolase activity"/>
    <property type="evidence" value="ECO:0007669"/>
    <property type="project" value="UniProtKB-KW"/>
</dbReference>
<organism evidence="2 3">
    <name type="scientific">Saxibacter everestensis</name>
    <dbReference type="NCBI Taxonomy" id="2909229"/>
    <lineage>
        <taxon>Bacteria</taxon>
        <taxon>Bacillati</taxon>
        <taxon>Actinomycetota</taxon>
        <taxon>Actinomycetes</taxon>
        <taxon>Micrococcales</taxon>
        <taxon>Brevibacteriaceae</taxon>
        <taxon>Saxibacter</taxon>
    </lineage>
</organism>
<dbReference type="PANTHER" id="PTHR43798:SF6">
    <property type="entry name" value="HYDROLASE, PUTATIVE (AFU_ORTHOLOGUE AFUA_4G13070)-RELATED"/>
    <property type="match status" value="1"/>
</dbReference>
<dbReference type="SUPFAM" id="SSF53474">
    <property type="entry name" value="alpha/beta-Hydrolases"/>
    <property type="match status" value="1"/>
</dbReference>
<dbReference type="InterPro" id="IPR029058">
    <property type="entry name" value="AB_hydrolase_fold"/>
</dbReference>
<dbReference type="Pfam" id="PF00561">
    <property type="entry name" value="Abhydrolase_1"/>
    <property type="match status" value="1"/>
</dbReference>
<dbReference type="PRINTS" id="PR00111">
    <property type="entry name" value="ABHYDROLASE"/>
</dbReference>
<protein>
    <submittedName>
        <fullName evidence="2">Alpha/beta hydrolase</fullName>
    </submittedName>
</protein>
<reference evidence="2 3" key="1">
    <citation type="submission" date="2023-05" db="EMBL/GenBank/DDBJ databases">
        <title>Lithophilousrod everest ZFBP1038 complete genpme.</title>
        <authorList>
            <person name="Tian M."/>
        </authorList>
    </citation>
    <scope>NUCLEOTIDE SEQUENCE [LARGE SCALE GENOMIC DNA]</scope>
    <source>
        <strain evidence="2 3">ZFBP1038</strain>
    </source>
</reference>
<proteinExistence type="predicted"/>
<dbReference type="RefSeq" id="WP_349639849.1">
    <property type="nucleotide sequence ID" value="NZ_CP090958.1"/>
</dbReference>
<dbReference type="Proteomes" id="UP001209083">
    <property type="component" value="Chromosome"/>
</dbReference>
<evidence type="ECO:0000313" key="3">
    <source>
        <dbReference type="Proteomes" id="UP001209083"/>
    </source>
</evidence>
<dbReference type="EMBL" id="CP090958">
    <property type="protein sequence ID" value="WGW13041.1"/>
    <property type="molecule type" value="Genomic_DNA"/>
</dbReference>
<name>A0ABY8QW50_9MICO</name>
<accession>A0ABY8QW50</accession>
<dbReference type="InterPro" id="IPR000639">
    <property type="entry name" value="Epox_hydrolase-like"/>
</dbReference>
<keyword evidence="3" id="KW-1185">Reference proteome</keyword>
<dbReference type="InterPro" id="IPR000073">
    <property type="entry name" value="AB_hydrolase_1"/>
</dbReference>
<dbReference type="PANTHER" id="PTHR43798">
    <property type="entry name" value="MONOACYLGLYCEROL LIPASE"/>
    <property type="match status" value="1"/>
</dbReference>
<evidence type="ECO:0000259" key="1">
    <source>
        <dbReference type="Pfam" id="PF00561"/>
    </source>
</evidence>
<feature type="domain" description="AB hydrolase-1" evidence="1">
    <location>
        <begin position="14"/>
        <end position="191"/>
    </location>
</feature>
<dbReference type="InterPro" id="IPR050266">
    <property type="entry name" value="AB_hydrolase_sf"/>
</dbReference>
<dbReference type="Gene3D" id="3.40.50.1820">
    <property type="entry name" value="alpha/beta hydrolase"/>
    <property type="match status" value="1"/>
</dbReference>
<sequence>MTRVHHVGKGSGTPLLMIHGFCVDHRLLLSLEPLFEPRTGWRRIYVDLPGMGHTVAGPEIDSADAVAASVVDFVRAEIGDQRFAVLGNSFGGLIARHVASVFGDQVAGLALLCPVVISDAAGRTVPPRSVVVEDADLLSGLDPDDAAEYADIAVIQSAENFERFRTWVLPGLRCRDRRATARIAGRYSLSRDPEASAPAFGGPVVFITGRRDHVVGYSDVERLLEHYPQAVSAVLEDAGHNAHLDQPERTETLLGDWLDRVELNVGATNGLEACAGSRPKMWRA</sequence>
<gene>
    <name evidence="2" type="ORF">LWF01_04500</name>
</gene>
<dbReference type="PRINTS" id="PR00412">
    <property type="entry name" value="EPOXHYDRLASE"/>
</dbReference>
<keyword evidence="2" id="KW-0378">Hydrolase</keyword>